<evidence type="ECO:0000256" key="9">
    <source>
        <dbReference type="HAMAP-Rule" id="MF_00061"/>
    </source>
</evidence>
<comment type="similarity">
    <text evidence="1 9">Belongs to the GHMP kinase family. IspE subfamily.</text>
</comment>
<dbReference type="NCBIfam" id="TIGR00154">
    <property type="entry name" value="ispE"/>
    <property type="match status" value="1"/>
</dbReference>
<dbReference type="STRING" id="1192197.JBW_00517"/>
<dbReference type="GO" id="GO:0019288">
    <property type="term" value="P:isopentenyl diphosphate biosynthetic process, methylerythritol 4-phosphate pathway"/>
    <property type="evidence" value="ECO:0007669"/>
    <property type="project" value="UniProtKB-UniRule"/>
</dbReference>
<comment type="pathway">
    <text evidence="9">Isoprenoid biosynthesis; isopentenyl diphosphate biosynthesis via DXP pathway; isopentenyl diphosphate from 1-deoxy-D-xylulose 5-phosphate: step 3/6.</text>
</comment>
<dbReference type="HAMAP" id="MF_00061">
    <property type="entry name" value="IspE"/>
    <property type="match status" value="1"/>
</dbReference>
<evidence type="ECO:0000256" key="2">
    <source>
        <dbReference type="ARBA" id="ARBA00012052"/>
    </source>
</evidence>
<dbReference type="InterPro" id="IPR013750">
    <property type="entry name" value="GHMP_kinase_C_dom"/>
</dbReference>
<evidence type="ECO:0000313" key="13">
    <source>
        <dbReference type="Proteomes" id="UP000005361"/>
    </source>
</evidence>
<evidence type="ECO:0000256" key="8">
    <source>
        <dbReference type="ARBA" id="ARBA00032554"/>
    </source>
</evidence>
<dbReference type="InterPro" id="IPR004424">
    <property type="entry name" value="IspE"/>
</dbReference>
<feature type="domain" description="GHMP kinase C-terminal" evidence="11">
    <location>
        <begin position="201"/>
        <end position="276"/>
    </location>
</feature>
<keyword evidence="9" id="KW-0414">Isoprene biosynthesis</keyword>
<dbReference type="PIRSF" id="PIRSF010376">
    <property type="entry name" value="IspE"/>
    <property type="match status" value="1"/>
</dbReference>
<evidence type="ECO:0000256" key="3">
    <source>
        <dbReference type="ARBA" id="ARBA00017473"/>
    </source>
</evidence>
<feature type="active site" evidence="9">
    <location>
        <position position="11"/>
    </location>
</feature>
<dbReference type="KEGG" id="pft:JBW_00517"/>
<dbReference type="Gene3D" id="3.30.230.10">
    <property type="match status" value="1"/>
</dbReference>
<dbReference type="GO" id="GO:0050515">
    <property type="term" value="F:4-(cytidine 5'-diphospho)-2-C-methyl-D-erythritol kinase activity"/>
    <property type="evidence" value="ECO:0007669"/>
    <property type="project" value="UniProtKB-UniRule"/>
</dbReference>
<evidence type="ECO:0000313" key="12">
    <source>
        <dbReference type="EMBL" id="AJQ25869.1"/>
    </source>
</evidence>
<organism evidence="12 13">
    <name type="scientific">Pelosinus fermentans JBW45</name>
    <dbReference type="NCBI Taxonomy" id="1192197"/>
    <lineage>
        <taxon>Bacteria</taxon>
        <taxon>Bacillati</taxon>
        <taxon>Bacillota</taxon>
        <taxon>Negativicutes</taxon>
        <taxon>Selenomonadales</taxon>
        <taxon>Sporomusaceae</taxon>
        <taxon>Pelosinus</taxon>
    </lineage>
</organism>
<dbReference type="UniPathway" id="UPA00056">
    <property type="reaction ID" value="UER00094"/>
</dbReference>
<keyword evidence="5 9" id="KW-0547">Nucleotide-binding</keyword>
<reference evidence="12 13" key="1">
    <citation type="journal article" date="2015" name="Genome Announc.">
        <title>Complete Genome Sequence of Pelosinus fermentans JBW45, a Member of a Remarkably Competitive Group of Negativicutes in the Firmicutes Phylum.</title>
        <authorList>
            <person name="De Leon K.B."/>
            <person name="Utturkar S.M."/>
            <person name="Camilleri L.B."/>
            <person name="Elias D.A."/>
            <person name="Arkin A.P."/>
            <person name="Fields M.W."/>
            <person name="Brown S.D."/>
            <person name="Wall J.D."/>
        </authorList>
    </citation>
    <scope>NUCLEOTIDE SEQUENCE [LARGE SCALE GENOMIC DNA]</scope>
    <source>
        <strain evidence="12 13">JBW45</strain>
    </source>
</reference>
<dbReference type="NCBIfam" id="NF011202">
    <property type="entry name" value="PRK14608.1"/>
    <property type="match status" value="1"/>
</dbReference>
<keyword evidence="7 9" id="KW-0067">ATP-binding</keyword>
<dbReference type="EMBL" id="CP010978">
    <property type="protein sequence ID" value="AJQ25869.1"/>
    <property type="molecule type" value="Genomic_DNA"/>
</dbReference>
<keyword evidence="6 9" id="KW-0418">Kinase</keyword>
<accession>I8TRI2</accession>
<feature type="binding site" evidence="9">
    <location>
        <begin position="95"/>
        <end position="105"/>
    </location>
    <ligand>
        <name>ATP</name>
        <dbReference type="ChEBI" id="CHEBI:30616"/>
    </ligand>
</feature>
<dbReference type="AlphaFoldDB" id="I8TRI2"/>
<dbReference type="HOGENOM" id="CLU_053057_1_1_9"/>
<comment type="function">
    <text evidence="9">Catalyzes the phosphorylation of the position 2 hydroxy group of 4-diphosphocytidyl-2C-methyl-D-erythritol.</text>
</comment>
<dbReference type="InterPro" id="IPR036554">
    <property type="entry name" value="GHMP_kinase_C_sf"/>
</dbReference>
<evidence type="ECO:0000256" key="1">
    <source>
        <dbReference type="ARBA" id="ARBA00009684"/>
    </source>
</evidence>
<dbReference type="Pfam" id="PF08544">
    <property type="entry name" value="GHMP_kinases_C"/>
    <property type="match status" value="1"/>
</dbReference>
<evidence type="ECO:0000259" key="11">
    <source>
        <dbReference type="Pfam" id="PF08544"/>
    </source>
</evidence>
<dbReference type="GO" id="GO:0005524">
    <property type="term" value="F:ATP binding"/>
    <property type="evidence" value="ECO:0007669"/>
    <property type="project" value="UniProtKB-UniRule"/>
</dbReference>
<feature type="domain" description="GHMP kinase N-terminal" evidence="10">
    <location>
        <begin position="67"/>
        <end position="145"/>
    </location>
</feature>
<dbReference type="SUPFAM" id="SSF54211">
    <property type="entry name" value="Ribosomal protein S5 domain 2-like"/>
    <property type="match status" value="1"/>
</dbReference>
<keyword evidence="4 9" id="KW-0808">Transferase</keyword>
<dbReference type="PANTHER" id="PTHR43527:SF2">
    <property type="entry name" value="4-DIPHOSPHOCYTIDYL-2-C-METHYL-D-ERYTHRITOL KINASE, CHLOROPLASTIC"/>
    <property type="match status" value="1"/>
</dbReference>
<dbReference type="PANTHER" id="PTHR43527">
    <property type="entry name" value="4-DIPHOSPHOCYTIDYL-2-C-METHYL-D-ERYTHRITOL KINASE, CHLOROPLASTIC"/>
    <property type="match status" value="1"/>
</dbReference>
<dbReference type="FunFam" id="3.30.230.10:FF:000029">
    <property type="entry name" value="4-diphosphocytidyl-2-C-methyl-D-erythritol kinase"/>
    <property type="match status" value="1"/>
</dbReference>
<feature type="active site" evidence="9">
    <location>
        <position position="137"/>
    </location>
</feature>
<dbReference type="Proteomes" id="UP000005361">
    <property type="component" value="Chromosome"/>
</dbReference>
<comment type="catalytic activity">
    <reaction evidence="9">
        <text>4-CDP-2-C-methyl-D-erythritol + ATP = 4-CDP-2-C-methyl-D-erythritol 2-phosphate + ADP + H(+)</text>
        <dbReference type="Rhea" id="RHEA:18437"/>
        <dbReference type="ChEBI" id="CHEBI:15378"/>
        <dbReference type="ChEBI" id="CHEBI:30616"/>
        <dbReference type="ChEBI" id="CHEBI:57823"/>
        <dbReference type="ChEBI" id="CHEBI:57919"/>
        <dbReference type="ChEBI" id="CHEBI:456216"/>
        <dbReference type="EC" id="2.7.1.148"/>
    </reaction>
</comment>
<dbReference type="Gene3D" id="3.30.70.890">
    <property type="entry name" value="GHMP kinase, C-terminal domain"/>
    <property type="match status" value="1"/>
</dbReference>
<dbReference type="SUPFAM" id="SSF55060">
    <property type="entry name" value="GHMP Kinase, C-terminal domain"/>
    <property type="match status" value="1"/>
</dbReference>
<proteinExistence type="inferred from homology"/>
<protein>
    <recommendedName>
        <fullName evidence="3 9">4-diphosphocytidyl-2-C-methyl-D-erythritol kinase</fullName>
        <shortName evidence="9">CMK</shortName>
        <ecNumber evidence="2 9">2.7.1.148</ecNumber>
    </recommendedName>
    <alternativeName>
        <fullName evidence="8 9">4-(cytidine-5'-diphospho)-2-C-methyl-D-erythritol kinase</fullName>
    </alternativeName>
</protein>
<dbReference type="InterPro" id="IPR020568">
    <property type="entry name" value="Ribosomal_Su5_D2-typ_SF"/>
</dbReference>
<dbReference type="GO" id="GO:0016114">
    <property type="term" value="P:terpenoid biosynthetic process"/>
    <property type="evidence" value="ECO:0007669"/>
    <property type="project" value="UniProtKB-UniRule"/>
</dbReference>
<gene>
    <name evidence="9" type="primary">ispE</name>
    <name evidence="12" type="ORF">JBW_00517</name>
</gene>
<evidence type="ECO:0000259" key="10">
    <source>
        <dbReference type="Pfam" id="PF00288"/>
    </source>
</evidence>
<sequence length="291" mass="31257">MSMLTVKGNAKINLTLDVLYKREDGFHQVEMIMQAIDLADVLRLEERTTGNISIAATIARLPCDQRNLAYRAAALIKETCQVKSGVHIFIDKKIPVAAGLAGGSTDAASVLLGLNRLWKLGLTTHELERLGSKLGSDVPFCIKGGTMLATGRGEILQPLTDIKPCFVVLAKPSVSVSTAWVYRQYQGQNVKVHPDTAEVKSSLDQGDLVGVAKGLCNVLESVTIPVHPEIKKLKQAMMQHGAMASLMSGSGPTVFGLAEDQAKAEYIAQKLRSQCAADIFVTKTVGRSEGV</sequence>
<evidence type="ECO:0000256" key="5">
    <source>
        <dbReference type="ARBA" id="ARBA00022741"/>
    </source>
</evidence>
<evidence type="ECO:0000256" key="4">
    <source>
        <dbReference type="ARBA" id="ARBA00022679"/>
    </source>
</evidence>
<evidence type="ECO:0000256" key="6">
    <source>
        <dbReference type="ARBA" id="ARBA00022777"/>
    </source>
</evidence>
<evidence type="ECO:0000256" key="7">
    <source>
        <dbReference type="ARBA" id="ARBA00022840"/>
    </source>
</evidence>
<name>I8TRI2_9FIRM</name>
<reference evidence="13" key="2">
    <citation type="submission" date="2015-02" db="EMBL/GenBank/DDBJ databases">
        <title>Complete Genome Sequence of Pelosinus fermentans JBW45.</title>
        <authorList>
            <person name="De Leon K.B."/>
            <person name="Utturkar S.M."/>
            <person name="Camilleri L.B."/>
            <person name="Arkin A.P."/>
            <person name="Fields M.W."/>
            <person name="Brown S.D."/>
            <person name="Wall J.D."/>
        </authorList>
    </citation>
    <scope>NUCLEOTIDE SEQUENCE [LARGE SCALE GENOMIC DNA]</scope>
    <source>
        <strain evidence="13">JBW45</strain>
    </source>
</reference>
<dbReference type="Pfam" id="PF00288">
    <property type="entry name" value="GHMP_kinases_N"/>
    <property type="match status" value="1"/>
</dbReference>
<dbReference type="EC" id="2.7.1.148" evidence="2 9"/>
<dbReference type="InterPro" id="IPR006204">
    <property type="entry name" value="GHMP_kinase_N_dom"/>
</dbReference>
<dbReference type="InterPro" id="IPR014721">
    <property type="entry name" value="Ribsml_uS5_D2-typ_fold_subgr"/>
</dbReference>